<comment type="caution">
    <text evidence="1">The sequence shown here is derived from an EMBL/GenBank/DDBJ whole genome shotgun (WGS) entry which is preliminary data.</text>
</comment>
<name>A0ACB8XHE8_ARCLA</name>
<proteinExistence type="predicted"/>
<evidence type="ECO:0000313" key="1">
    <source>
        <dbReference type="EMBL" id="KAI3667106.1"/>
    </source>
</evidence>
<dbReference type="EMBL" id="CM042063">
    <property type="protein sequence ID" value="KAI3667106.1"/>
    <property type="molecule type" value="Genomic_DNA"/>
</dbReference>
<evidence type="ECO:0000313" key="2">
    <source>
        <dbReference type="Proteomes" id="UP001055879"/>
    </source>
</evidence>
<reference evidence="2" key="1">
    <citation type="journal article" date="2022" name="Mol. Ecol. Resour.">
        <title>The genomes of chicory, endive, great burdock and yacon provide insights into Asteraceae palaeo-polyploidization history and plant inulin production.</title>
        <authorList>
            <person name="Fan W."/>
            <person name="Wang S."/>
            <person name="Wang H."/>
            <person name="Wang A."/>
            <person name="Jiang F."/>
            <person name="Liu H."/>
            <person name="Zhao H."/>
            <person name="Xu D."/>
            <person name="Zhang Y."/>
        </authorList>
    </citation>
    <scope>NUCLEOTIDE SEQUENCE [LARGE SCALE GENOMIC DNA]</scope>
    <source>
        <strain evidence="2">cv. Niubang</strain>
    </source>
</reference>
<protein>
    <submittedName>
        <fullName evidence="1">Uncharacterized protein</fullName>
    </submittedName>
</protein>
<keyword evidence="2" id="KW-1185">Reference proteome</keyword>
<dbReference type="Proteomes" id="UP001055879">
    <property type="component" value="Linkage Group LG17"/>
</dbReference>
<reference evidence="1 2" key="2">
    <citation type="journal article" date="2022" name="Mol. Ecol. Resour.">
        <title>The genomes of chicory, endive, great burdock and yacon provide insights into Asteraceae paleo-polyploidization history and plant inulin production.</title>
        <authorList>
            <person name="Fan W."/>
            <person name="Wang S."/>
            <person name="Wang H."/>
            <person name="Wang A."/>
            <person name="Jiang F."/>
            <person name="Liu H."/>
            <person name="Zhao H."/>
            <person name="Xu D."/>
            <person name="Zhang Y."/>
        </authorList>
    </citation>
    <scope>NUCLEOTIDE SEQUENCE [LARGE SCALE GENOMIC DNA]</scope>
    <source>
        <strain evidence="2">cv. Niubang</strain>
    </source>
</reference>
<gene>
    <name evidence="1" type="ORF">L6452_42153</name>
</gene>
<organism evidence="1 2">
    <name type="scientific">Arctium lappa</name>
    <name type="common">Greater burdock</name>
    <name type="synonym">Lappa major</name>
    <dbReference type="NCBI Taxonomy" id="4217"/>
    <lineage>
        <taxon>Eukaryota</taxon>
        <taxon>Viridiplantae</taxon>
        <taxon>Streptophyta</taxon>
        <taxon>Embryophyta</taxon>
        <taxon>Tracheophyta</taxon>
        <taxon>Spermatophyta</taxon>
        <taxon>Magnoliopsida</taxon>
        <taxon>eudicotyledons</taxon>
        <taxon>Gunneridae</taxon>
        <taxon>Pentapetalae</taxon>
        <taxon>asterids</taxon>
        <taxon>campanulids</taxon>
        <taxon>Asterales</taxon>
        <taxon>Asteraceae</taxon>
        <taxon>Carduoideae</taxon>
        <taxon>Cardueae</taxon>
        <taxon>Arctiinae</taxon>
        <taxon>Arctium</taxon>
    </lineage>
</organism>
<accession>A0ACB8XHE8</accession>
<sequence>MVTCGDGDRFLAGDGNRFLAEDGQRLEIRPLGRAYVEASIPWLQKGGCRLFLQTALNREIQSEGEGSVLSSKFESFNQSIKMASRHVLQEQNRGEAVGIAKQKNMAVAGGQGKSRRALGDIGNLVTLRPLDGKPPAVTRPVTRSFCAQLLANAQKEAADNKKKPMAVNIDNNKVVVAKKKVSVKPKPPPVPQNATVIEISPDTEELKKPELSSSRNKKPQSSLTSTLSARSKAACGLNYKPKPANIVDIDALDVNNELAAVEYVEDIYKFYKLVENESKVHDYMHSQPEINDKMRAILIDWLIEVHNKFELTNETLYLTINIVDRFLASESVARRELQCVGMSAMLIASKYEEIWAPEVNDFVQISDRAYEHRHVLVMEKRILGRLEWNLTVPTPYVFLTRFIKAAATPPEETTNMEQMVYFYAELGMMNYEMIRYCPSMIAAAAVHAARSTLNKIPVWHETLKVHTGFGEEQVAECSKLLLVFHSVAKDDEKRKVIYRKYSSATRGAVALYPPSS</sequence>